<keyword evidence="2" id="KW-1185">Reference proteome</keyword>
<evidence type="ECO:0000313" key="1">
    <source>
        <dbReference type="EMBL" id="KAK9719372.1"/>
    </source>
</evidence>
<protein>
    <recommendedName>
        <fullName evidence="3">PiggyBac transposable element-derived protein 4 C-terminal zinc-ribbon domain-containing protein</fullName>
    </recommendedName>
</protein>
<comment type="caution">
    <text evidence="1">The sequence shown here is derived from an EMBL/GenBank/DDBJ whole genome shotgun (WGS) entry which is preliminary data.</text>
</comment>
<dbReference type="Proteomes" id="UP001458880">
    <property type="component" value="Unassembled WGS sequence"/>
</dbReference>
<dbReference type="EMBL" id="JASPKY010000220">
    <property type="protein sequence ID" value="KAK9719372.1"/>
    <property type="molecule type" value="Genomic_DNA"/>
</dbReference>
<sequence>MIRPHILERGTIKQIPSEIRSRITLLTKTQDVEASTSTEEATPRASKGRCYLCTRQRNRTTRRYCKKCYKWICPDHSYDICGNCL</sequence>
<dbReference type="AlphaFoldDB" id="A0AAW1KKT3"/>
<evidence type="ECO:0000313" key="2">
    <source>
        <dbReference type="Proteomes" id="UP001458880"/>
    </source>
</evidence>
<name>A0AAW1KKT3_POPJA</name>
<organism evidence="1 2">
    <name type="scientific">Popillia japonica</name>
    <name type="common">Japanese beetle</name>
    <dbReference type="NCBI Taxonomy" id="7064"/>
    <lineage>
        <taxon>Eukaryota</taxon>
        <taxon>Metazoa</taxon>
        <taxon>Ecdysozoa</taxon>
        <taxon>Arthropoda</taxon>
        <taxon>Hexapoda</taxon>
        <taxon>Insecta</taxon>
        <taxon>Pterygota</taxon>
        <taxon>Neoptera</taxon>
        <taxon>Endopterygota</taxon>
        <taxon>Coleoptera</taxon>
        <taxon>Polyphaga</taxon>
        <taxon>Scarabaeiformia</taxon>
        <taxon>Scarabaeidae</taxon>
        <taxon>Rutelinae</taxon>
        <taxon>Popillia</taxon>
    </lineage>
</organism>
<reference evidence="1 2" key="1">
    <citation type="journal article" date="2024" name="BMC Genomics">
        <title>De novo assembly and annotation of Popillia japonica's genome with initial clues to its potential as an invasive pest.</title>
        <authorList>
            <person name="Cucini C."/>
            <person name="Boschi S."/>
            <person name="Funari R."/>
            <person name="Cardaioli E."/>
            <person name="Iannotti N."/>
            <person name="Marturano G."/>
            <person name="Paoli F."/>
            <person name="Bruttini M."/>
            <person name="Carapelli A."/>
            <person name="Frati F."/>
            <person name="Nardi F."/>
        </authorList>
    </citation>
    <scope>NUCLEOTIDE SEQUENCE [LARGE SCALE GENOMIC DNA]</scope>
    <source>
        <strain evidence="1">DMR45628</strain>
    </source>
</reference>
<accession>A0AAW1KKT3</accession>
<proteinExistence type="predicted"/>
<evidence type="ECO:0008006" key="3">
    <source>
        <dbReference type="Google" id="ProtNLM"/>
    </source>
</evidence>
<gene>
    <name evidence="1" type="ORF">QE152_g22672</name>
</gene>